<proteinExistence type="predicted"/>
<organism evidence="2 3">
    <name type="scientific">Acetomicrobium flavidum</name>
    <dbReference type="NCBI Taxonomy" id="49896"/>
    <lineage>
        <taxon>Bacteria</taxon>
        <taxon>Thermotogati</taxon>
        <taxon>Synergistota</taxon>
        <taxon>Synergistia</taxon>
        <taxon>Synergistales</taxon>
        <taxon>Acetomicrobiaceae</taxon>
        <taxon>Acetomicrobium</taxon>
    </lineage>
</organism>
<sequence>MKFIKKLCLIFLMIAFISLPAKANSVPLEVLGSCFIKELSPEKALIIVDAPPTDKGYVSHLYIKLQGAVVEGLRIDSIAIEARDVQFNPPTDWDKKLRPRDVSAVSFEARLLEDDINGALKNYELKDKRWSNFEFDLRNGKIVATAVYELPMLLFKLNVLAKLTGELEVVDENKIYLKNYKLYADGFRLPEQATQELVEKVQPLIDFSDFIFPVRLDSVSNDDKAIFIRTKDKPQPFDSGFKWTYPRSLGNNF</sequence>
<dbReference type="Pfam" id="PF11209">
    <property type="entry name" value="LmeA"/>
    <property type="match status" value="1"/>
</dbReference>
<evidence type="ECO:0008006" key="4">
    <source>
        <dbReference type="Google" id="ProtNLM"/>
    </source>
</evidence>
<dbReference type="InterPro" id="IPR021373">
    <property type="entry name" value="DUF2993"/>
</dbReference>
<gene>
    <name evidence="2" type="ORF">SAMN05444368_0313</name>
</gene>
<feature type="chain" id="PRO_5047074926" description="DUF2993 domain-containing protein" evidence="1">
    <location>
        <begin position="24"/>
        <end position="253"/>
    </location>
</feature>
<name>A0ABY1JB42_9BACT</name>
<keyword evidence="1" id="KW-0732">Signal</keyword>
<keyword evidence="3" id="KW-1185">Reference proteome</keyword>
<comment type="caution">
    <text evidence="2">The sequence shown here is derived from an EMBL/GenBank/DDBJ whole genome shotgun (WGS) entry which is preliminary data.</text>
</comment>
<reference evidence="2 3" key="1">
    <citation type="submission" date="2016-11" db="EMBL/GenBank/DDBJ databases">
        <authorList>
            <person name="Varghese N."/>
            <person name="Submissions S."/>
        </authorList>
    </citation>
    <scope>NUCLEOTIDE SEQUENCE [LARGE SCALE GENOMIC DNA]</scope>
    <source>
        <strain evidence="2 3">DSM 20664</strain>
    </source>
</reference>
<feature type="signal peptide" evidence="1">
    <location>
        <begin position="1"/>
        <end position="23"/>
    </location>
</feature>
<evidence type="ECO:0000313" key="3">
    <source>
        <dbReference type="Proteomes" id="UP000185093"/>
    </source>
</evidence>
<accession>A0ABY1JB42</accession>
<dbReference type="Proteomes" id="UP000185093">
    <property type="component" value="Unassembled WGS sequence"/>
</dbReference>
<dbReference type="RefSeq" id="WP_074199069.1">
    <property type="nucleotide sequence ID" value="NZ_DAOSBL010000002.1"/>
</dbReference>
<dbReference type="EMBL" id="FSQZ01000001">
    <property type="protein sequence ID" value="SIN63074.1"/>
    <property type="molecule type" value="Genomic_DNA"/>
</dbReference>
<protein>
    <recommendedName>
        <fullName evidence="4">DUF2993 domain-containing protein</fullName>
    </recommendedName>
</protein>
<evidence type="ECO:0000313" key="2">
    <source>
        <dbReference type="EMBL" id="SIN63074.1"/>
    </source>
</evidence>
<evidence type="ECO:0000256" key="1">
    <source>
        <dbReference type="SAM" id="SignalP"/>
    </source>
</evidence>